<reference evidence="1 2" key="1">
    <citation type="journal article" date="2022" name="Plant J.">
        <title>Chromosome-level genome of Camellia lanceoleosa provides a valuable resource for understanding genome evolution and self-incompatibility.</title>
        <authorList>
            <person name="Gong W."/>
            <person name="Xiao S."/>
            <person name="Wang L."/>
            <person name="Liao Z."/>
            <person name="Chang Y."/>
            <person name="Mo W."/>
            <person name="Hu G."/>
            <person name="Li W."/>
            <person name="Zhao G."/>
            <person name="Zhu H."/>
            <person name="Hu X."/>
            <person name="Ji K."/>
            <person name="Xiang X."/>
            <person name="Song Q."/>
            <person name="Yuan D."/>
            <person name="Jin S."/>
            <person name="Zhang L."/>
        </authorList>
    </citation>
    <scope>NUCLEOTIDE SEQUENCE [LARGE SCALE GENOMIC DNA]</scope>
    <source>
        <strain evidence="1">SQ_2022a</strain>
    </source>
</reference>
<accession>A0ACC0FYC0</accession>
<evidence type="ECO:0000313" key="2">
    <source>
        <dbReference type="Proteomes" id="UP001060215"/>
    </source>
</evidence>
<dbReference type="EMBL" id="CM045769">
    <property type="protein sequence ID" value="KAI7993660.1"/>
    <property type="molecule type" value="Genomic_DNA"/>
</dbReference>
<sequence>METRNVFPPPELLDVHQWQTEHHRVYLDSVLLVLEPGNEASHHVDLEWWIEEMTVRIQPNWKIADTVERHMVTVTPLKTMEERYDEVRAIIGVPNNSHLPDLHRMSSMDLLFWNCKGAGNNRFKRTLKELVRTQHPDIMVLMETKVELSSMGMFFNRMGFTASTHINPISRSRGIWVLGNPAQANVRVTDINPQVITAMVSRHNYPDWLLSAVYASPNMAQQEVLWRHLESTAQNNQAPWLLASDFNDFSHQNEKRAFSDQNSSNATQNQRRSRQFVERINKCSLMDLGCVGPRLTWSNNRKGWTNTMVRLDRALCNSE</sequence>
<protein>
    <submittedName>
        <fullName evidence="1">Uncharacterized protein</fullName>
    </submittedName>
</protein>
<gene>
    <name evidence="1" type="ORF">LOK49_LG11G02200</name>
</gene>
<keyword evidence="2" id="KW-1185">Reference proteome</keyword>
<proteinExistence type="predicted"/>
<evidence type="ECO:0000313" key="1">
    <source>
        <dbReference type="EMBL" id="KAI7993660.1"/>
    </source>
</evidence>
<dbReference type="Proteomes" id="UP001060215">
    <property type="component" value="Chromosome 12"/>
</dbReference>
<comment type="caution">
    <text evidence="1">The sequence shown here is derived from an EMBL/GenBank/DDBJ whole genome shotgun (WGS) entry which is preliminary data.</text>
</comment>
<name>A0ACC0FYC0_9ERIC</name>
<organism evidence="1 2">
    <name type="scientific">Camellia lanceoleosa</name>
    <dbReference type="NCBI Taxonomy" id="1840588"/>
    <lineage>
        <taxon>Eukaryota</taxon>
        <taxon>Viridiplantae</taxon>
        <taxon>Streptophyta</taxon>
        <taxon>Embryophyta</taxon>
        <taxon>Tracheophyta</taxon>
        <taxon>Spermatophyta</taxon>
        <taxon>Magnoliopsida</taxon>
        <taxon>eudicotyledons</taxon>
        <taxon>Gunneridae</taxon>
        <taxon>Pentapetalae</taxon>
        <taxon>asterids</taxon>
        <taxon>Ericales</taxon>
        <taxon>Theaceae</taxon>
        <taxon>Camellia</taxon>
    </lineage>
</organism>